<dbReference type="InterPro" id="IPR005064">
    <property type="entry name" value="BUG"/>
</dbReference>
<dbReference type="InterPro" id="IPR042100">
    <property type="entry name" value="Bug_dom1"/>
</dbReference>
<evidence type="ECO:0000256" key="2">
    <source>
        <dbReference type="SAM" id="SignalP"/>
    </source>
</evidence>
<dbReference type="PIRSF" id="PIRSF017082">
    <property type="entry name" value="YflP"/>
    <property type="match status" value="1"/>
</dbReference>
<accession>A0A848HDX9</accession>
<dbReference type="PANTHER" id="PTHR42928:SF5">
    <property type="entry name" value="BLR1237 PROTEIN"/>
    <property type="match status" value="1"/>
</dbReference>
<dbReference type="AlphaFoldDB" id="A0A848HDX9"/>
<dbReference type="Gene3D" id="3.40.190.150">
    <property type="entry name" value="Bordetella uptake gene, domain 1"/>
    <property type="match status" value="1"/>
</dbReference>
<gene>
    <name evidence="3" type="ORF">HHL11_27680</name>
</gene>
<dbReference type="Proteomes" id="UP000541185">
    <property type="component" value="Unassembled WGS sequence"/>
</dbReference>
<dbReference type="EMBL" id="JABBFX010000003">
    <property type="protein sequence ID" value="NML47561.1"/>
    <property type="molecule type" value="Genomic_DNA"/>
</dbReference>
<feature type="chain" id="PRO_5032327842" evidence="2">
    <location>
        <begin position="24"/>
        <end position="323"/>
    </location>
</feature>
<dbReference type="CDD" id="cd07012">
    <property type="entry name" value="PBP2_Bug_TTT"/>
    <property type="match status" value="1"/>
</dbReference>
<evidence type="ECO:0000313" key="3">
    <source>
        <dbReference type="EMBL" id="NML47561.1"/>
    </source>
</evidence>
<dbReference type="Gene3D" id="3.40.190.10">
    <property type="entry name" value="Periplasmic binding protein-like II"/>
    <property type="match status" value="1"/>
</dbReference>
<keyword evidence="4" id="KW-1185">Reference proteome</keyword>
<dbReference type="PROSITE" id="PS51318">
    <property type="entry name" value="TAT"/>
    <property type="match status" value="1"/>
</dbReference>
<evidence type="ECO:0000313" key="4">
    <source>
        <dbReference type="Proteomes" id="UP000541185"/>
    </source>
</evidence>
<comment type="caution">
    <text evidence="3">The sequence shown here is derived from an EMBL/GenBank/DDBJ whole genome shotgun (WGS) entry which is preliminary data.</text>
</comment>
<dbReference type="Pfam" id="PF03401">
    <property type="entry name" value="TctC"/>
    <property type="match status" value="1"/>
</dbReference>
<dbReference type="InterPro" id="IPR006311">
    <property type="entry name" value="TAT_signal"/>
</dbReference>
<dbReference type="RefSeq" id="WP_169421829.1">
    <property type="nucleotide sequence ID" value="NZ_JABBFX010000003.1"/>
</dbReference>
<comment type="similarity">
    <text evidence="1">Belongs to the UPF0065 (bug) family.</text>
</comment>
<proteinExistence type="inferred from homology"/>
<sequence length="323" mass="33800">MSLSRRTFLQASSAALVANPAFAAGAWPTKPLKILIPFAPGGTSDVIARLISKPLGELLGTTVIIENKTGANGIIAAQATVTATDEHTIMLTDMSSLAISPLVTKEMPYKQADLKGATLLAYSPHLLVANPSVQAANMKELVALSKTRPMNVSSAGSGSANHLGVVDIALNSGLKWQHVPFRGGAAALSDTMAGNTQLCLNGMLATMPMVQSGRLKVIGVSKRTRTALLPNVPTIAEQGVKDFESGTYQGVAIPASMPKANAEKLSAALIQVIRAPELRARLTEAGAEVMTSTPQETNDFLAREAKRWAGVIQRAGTQLEGNV</sequence>
<evidence type="ECO:0000256" key="1">
    <source>
        <dbReference type="ARBA" id="ARBA00006987"/>
    </source>
</evidence>
<organism evidence="3 4">
    <name type="scientific">Ramlibacter agri</name>
    <dbReference type="NCBI Taxonomy" id="2728837"/>
    <lineage>
        <taxon>Bacteria</taxon>
        <taxon>Pseudomonadati</taxon>
        <taxon>Pseudomonadota</taxon>
        <taxon>Betaproteobacteria</taxon>
        <taxon>Burkholderiales</taxon>
        <taxon>Comamonadaceae</taxon>
        <taxon>Ramlibacter</taxon>
    </lineage>
</organism>
<reference evidence="3 4" key="1">
    <citation type="submission" date="2020-04" db="EMBL/GenBank/DDBJ databases">
        <title>Ramlibacter sp. G-1-2-2 isolated from soil.</title>
        <authorList>
            <person name="Dahal R.H."/>
        </authorList>
    </citation>
    <scope>NUCLEOTIDE SEQUENCE [LARGE SCALE GENOMIC DNA]</scope>
    <source>
        <strain evidence="3 4">G-1-2-2</strain>
    </source>
</reference>
<keyword evidence="2" id="KW-0732">Signal</keyword>
<feature type="signal peptide" evidence="2">
    <location>
        <begin position="1"/>
        <end position="23"/>
    </location>
</feature>
<dbReference type="PANTHER" id="PTHR42928">
    <property type="entry name" value="TRICARBOXYLATE-BINDING PROTEIN"/>
    <property type="match status" value="1"/>
</dbReference>
<protein>
    <submittedName>
        <fullName evidence="3">Tripartite tricarboxylate transporter substrate binding protein</fullName>
    </submittedName>
</protein>
<name>A0A848HDX9_9BURK</name>